<evidence type="ECO:0000256" key="5">
    <source>
        <dbReference type="ARBA" id="ARBA00022989"/>
    </source>
</evidence>
<comment type="catalytic activity">
    <reaction evidence="16">
        <text>leukotriene C4 = leukotriene A4 + glutathione</text>
        <dbReference type="Rhea" id="RHEA:17617"/>
        <dbReference type="ChEBI" id="CHEBI:57463"/>
        <dbReference type="ChEBI" id="CHEBI:57925"/>
        <dbReference type="ChEBI" id="CHEBI:57973"/>
        <dbReference type="EC" id="4.4.1.20"/>
    </reaction>
    <physiologicalReaction direction="right-to-left" evidence="16">
        <dbReference type="Rhea" id="RHEA:17619"/>
    </physiologicalReaction>
</comment>
<dbReference type="EC" id="4.4.1.20" evidence="15"/>
<evidence type="ECO:0000256" key="12">
    <source>
        <dbReference type="ARBA" id="ARBA00023288"/>
    </source>
</evidence>
<dbReference type="GO" id="GO:0004364">
    <property type="term" value="F:glutathione transferase activity"/>
    <property type="evidence" value="ECO:0007669"/>
    <property type="project" value="TreeGrafter"/>
</dbReference>
<keyword evidence="7" id="KW-0443">Lipid metabolism</keyword>
<comment type="pathway">
    <text evidence="14">Lipid metabolism; arachidonate metabolism.</text>
</comment>
<dbReference type="Proteomes" id="UP000886520">
    <property type="component" value="Chromosome 10"/>
</dbReference>
<comment type="catalytic activity">
    <reaction evidence="17">
        <text>15-deoxy-Delta(12,14)-prostaglandin J2 + glutathione = 15-deoxy-Delta(12,14)-prostaglandin J2-S-(R)-glutathione</text>
        <dbReference type="Rhea" id="RHEA:75963"/>
        <dbReference type="ChEBI" id="CHEBI:57925"/>
        <dbReference type="ChEBI" id="CHEBI:85236"/>
        <dbReference type="ChEBI" id="CHEBI:194498"/>
    </reaction>
    <physiologicalReaction direction="left-to-right" evidence="17">
        <dbReference type="Rhea" id="RHEA:75964"/>
    </physiologicalReaction>
</comment>
<name>A0A9D4UUC9_ADICA</name>
<evidence type="ECO:0000256" key="17">
    <source>
        <dbReference type="ARBA" id="ARBA00051411"/>
    </source>
</evidence>
<comment type="subcellular location">
    <subcellularLocation>
        <location evidence="1">Mitochondrion outer membrane</location>
        <topology evidence="1">Multi-pass membrane protein</topology>
    </subcellularLocation>
</comment>
<evidence type="ECO:0000256" key="20">
    <source>
        <dbReference type="ARBA" id="ARBA00076908"/>
    </source>
</evidence>
<evidence type="ECO:0000256" key="13">
    <source>
        <dbReference type="ARBA" id="ARBA00037884"/>
    </source>
</evidence>
<gene>
    <name evidence="22" type="ORF">GOP47_0010230</name>
</gene>
<evidence type="ECO:0000256" key="9">
    <source>
        <dbReference type="ARBA" id="ARBA00023136"/>
    </source>
</evidence>
<dbReference type="GO" id="GO:0006691">
    <property type="term" value="P:leukotriene metabolic process"/>
    <property type="evidence" value="ECO:0007669"/>
    <property type="project" value="UniProtKB-ARBA"/>
</dbReference>
<keyword evidence="5 21" id="KW-1133">Transmembrane helix</keyword>
<keyword evidence="8" id="KW-0496">Mitochondrion</keyword>
<keyword evidence="4" id="KW-1000">Mitochondrion outer membrane</keyword>
<evidence type="ECO:0000256" key="19">
    <source>
        <dbReference type="ARBA" id="ARBA00075145"/>
    </source>
</evidence>
<organism evidence="22 23">
    <name type="scientific">Adiantum capillus-veneris</name>
    <name type="common">Maidenhair fern</name>
    <dbReference type="NCBI Taxonomy" id="13818"/>
    <lineage>
        <taxon>Eukaryota</taxon>
        <taxon>Viridiplantae</taxon>
        <taxon>Streptophyta</taxon>
        <taxon>Embryophyta</taxon>
        <taxon>Tracheophyta</taxon>
        <taxon>Polypodiopsida</taxon>
        <taxon>Polypodiidae</taxon>
        <taxon>Polypodiales</taxon>
        <taxon>Pteridineae</taxon>
        <taxon>Pteridaceae</taxon>
        <taxon>Vittarioideae</taxon>
        <taxon>Adiantum</taxon>
    </lineage>
</organism>
<keyword evidence="12" id="KW-0449">Lipoprotein</keyword>
<evidence type="ECO:0000313" key="23">
    <source>
        <dbReference type="Proteomes" id="UP000886520"/>
    </source>
</evidence>
<evidence type="ECO:0000256" key="8">
    <source>
        <dbReference type="ARBA" id="ARBA00023128"/>
    </source>
</evidence>
<keyword evidence="3 21" id="KW-0812">Transmembrane</keyword>
<dbReference type="InterPro" id="IPR001129">
    <property type="entry name" value="Membr-assoc_MAPEG"/>
</dbReference>
<evidence type="ECO:0000313" key="22">
    <source>
        <dbReference type="EMBL" id="KAI5074269.1"/>
    </source>
</evidence>
<dbReference type="SUPFAM" id="SSF161084">
    <property type="entry name" value="MAPEG domain-like"/>
    <property type="match status" value="1"/>
</dbReference>
<sequence length="118" mass="13310">MMFQVVKARKRYGVPFPTLYALESENKNAKYFNCVQRGHQNSLEFMPVFFVLVVLSGLEFPKVAASLGFLYCVGRFLYFKGYSTGEPDNRLNFGKYNFGALLGLLICSGVAGVRLLMQ</sequence>
<dbReference type="InterPro" id="IPR050997">
    <property type="entry name" value="MAPEG"/>
</dbReference>
<accession>A0A9D4UUC9</accession>
<dbReference type="GO" id="GO:0005635">
    <property type="term" value="C:nuclear envelope"/>
    <property type="evidence" value="ECO:0007669"/>
    <property type="project" value="TreeGrafter"/>
</dbReference>
<dbReference type="GO" id="GO:0004464">
    <property type="term" value="F:leukotriene-C4 synthase activity"/>
    <property type="evidence" value="ECO:0007669"/>
    <property type="project" value="UniProtKB-EC"/>
</dbReference>
<dbReference type="PANTHER" id="PTHR10250">
    <property type="entry name" value="MICROSOMAL GLUTATHIONE S-TRANSFERASE"/>
    <property type="match status" value="1"/>
</dbReference>
<keyword evidence="9 21" id="KW-0472">Membrane</keyword>
<keyword evidence="2" id="KW-0808">Transferase</keyword>
<feature type="transmembrane region" description="Helical" evidence="21">
    <location>
        <begin position="45"/>
        <end position="78"/>
    </location>
</feature>
<dbReference type="PANTHER" id="PTHR10250:SF22">
    <property type="entry name" value="MICROSOMAL GLUTATHIONE S-TRANSFERASE"/>
    <property type="match status" value="1"/>
</dbReference>
<dbReference type="GO" id="GO:0005783">
    <property type="term" value="C:endoplasmic reticulum"/>
    <property type="evidence" value="ECO:0007669"/>
    <property type="project" value="TreeGrafter"/>
</dbReference>
<proteinExistence type="predicted"/>
<evidence type="ECO:0000256" key="15">
    <source>
        <dbReference type="ARBA" id="ARBA00039056"/>
    </source>
</evidence>
<evidence type="ECO:0000256" key="11">
    <source>
        <dbReference type="ARBA" id="ARBA00023239"/>
    </source>
</evidence>
<evidence type="ECO:0000256" key="21">
    <source>
        <dbReference type="SAM" id="Phobius"/>
    </source>
</evidence>
<dbReference type="InterPro" id="IPR023352">
    <property type="entry name" value="MAPEG-like_dom_sf"/>
</dbReference>
<protein>
    <recommendedName>
        <fullName evidence="18">Glutathione S-transferase 3, mitochondrial</fullName>
        <ecNumber evidence="15">4.4.1.20</ecNumber>
    </recommendedName>
    <alternativeName>
        <fullName evidence="19">Glutathione peroxidase MGST3</fullName>
    </alternativeName>
    <alternativeName>
        <fullName evidence="20">LTC4 synthase MGST3</fullName>
    </alternativeName>
</protein>
<evidence type="ECO:0000256" key="6">
    <source>
        <dbReference type="ARBA" id="ARBA00023002"/>
    </source>
</evidence>
<evidence type="ECO:0000256" key="1">
    <source>
        <dbReference type="ARBA" id="ARBA00004374"/>
    </source>
</evidence>
<keyword evidence="11" id="KW-0456">Lyase</keyword>
<comment type="caution">
    <text evidence="22">The sequence shown here is derived from an EMBL/GenBank/DDBJ whole genome shotgun (WGS) entry which is preliminary data.</text>
</comment>
<evidence type="ECO:0000256" key="16">
    <source>
        <dbReference type="ARBA" id="ARBA00049298"/>
    </source>
</evidence>
<evidence type="ECO:0000256" key="10">
    <source>
        <dbReference type="ARBA" id="ARBA00023139"/>
    </source>
</evidence>
<dbReference type="GO" id="GO:0004602">
    <property type="term" value="F:glutathione peroxidase activity"/>
    <property type="evidence" value="ECO:0007669"/>
    <property type="project" value="TreeGrafter"/>
</dbReference>
<keyword evidence="23" id="KW-1185">Reference proteome</keyword>
<dbReference type="GO" id="GO:0005741">
    <property type="term" value="C:mitochondrial outer membrane"/>
    <property type="evidence" value="ECO:0007669"/>
    <property type="project" value="UniProtKB-SubCell"/>
</dbReference>
<dbReference type="EMBL" id="JABFUD020000010">
    <property type="protein sequence ID" value="KAI5074269.1"/>
    <property type="molecule type" value="Genomic_DNA"/>
</dbReference>
<keyword evidence="10" id="KW-0564">Palmitate</keyword>
<dbReference type="FunFam" id="1.20.120.550:FF:000004">
    <property type="entry name" value="Microsomal glutathione S-transferase 3"/>
    <property type="match status" value="1"/>
</dbReference>
<dbReference type="OrthoDB" id="410651at2759"/>
<evidence type="ECO:0000256" key="3">
    <source>
        <dbReference type="ARBA" id="ARBA00022692"/>
    </source>
</evidence>
<feature type="transmembrane region" description="Helical" evidence="21">
    <location>
        <begin position="98"/>
        <end position="117"/>
    </location>
</feature>
<evidence type="ECO:0000256" key="2">
    <source>
        <dbReference type="ARBA" id="ARBA00022679"/>
    </source>
</evidence>
<evidence type="ECO:0000256" key="14">
    <source>
        <dbReference type="ARBA" id="ARBA00037916"/>
    </source>
</evidence>
<evidence type="ECO:0000256" key="4">
    <source>
        <dbReference type="ARBA" id="ARBA00022787"/>
    </source>
</evidence>
<evidence type="ECO:0000256" key="18">
    <source>
        <dbReference type="ARBA" id="ARBA00069748"/>
    </source>
</evidence>
<comment type="pathway">
    <text evidence="13">Lipid metabolism; leukotriene C4 biosynthesis.</text>
</comment>
<keyword evidence="6" id="KW-0560">Oxidoreductase</keyword>
<dbReference type="Gene3D" id="1.20.120.550">
    <property type="entry name" value="Membrane associated eicosanoid/glutathione metabolism-like domain"/>
    <property type="match status" value="1"/>
</dbReference>
<dbReference type="Pfam" id="PF01124">
    <property type="entry name" value="MAPEG"/>
    <property type="match status" value="1"/>
</dbReference>
<evidence type="ECO:0000256" key="7">
    <source>
        <dbReference type="ARBA" id="ARBA00023098"/>
    </source>
</evidence>
<reference evidence="22" key="1">
    <citation type="submission" date="2021-01" db="EMBL/GenBank/DDBJ databases">
        <title>Adiantum capillus-veneris genome.</title>
        <authorList>
            <person name="Fang Y."/>
            <person name="Liao Q."/>
        </authorList>
    </citation>
    <scope>NUCLEOTIDE SEQUENCE</scope>
    <source>
        <strain evidence="22">H3</strain>
        <tissue evidence="22">Leaf</tissue>
    </source>
</reference>
<dbReference type="GO" id="GO:0006629">
    <property type="term" value="P:lipid metabolic process"/>
    <property type="evidence" value="ECO:0007669"/>
    <property type="project" value="UniProtKB-KW"/>
</dbReference>
<dbReference type="AlphaFoldDB" id="A0A9D4UUC9"/>